<keyword evidence="3" id="KW-1185">Reference proteome</keyword>
<dbReference type="Gene3D" id="3.30.1050.10">
    <property type="entry name" value="SCP2 sterol-binding domain"/>
    <property type="match status" value="1"/>
</dbReference>
<protein>
    <submittedName>
        <fullName evidence="2">Sterol-binding protein</fullName>
    </submittedName>
</protein>
<evidence type="ECO:0000313" key="2">
    <source>
        <dbReference type="EMBL" id="ATQ43948.1"/>
    </source>
</evidence>
<sequence length="102" mass="10841">MATLQEITDRVKQAVGTDSGLGKSLKFDLKGDGFIHIDGGEVSNDDKPADLTMTISLADLLEMGQGKLDATMAFMSGRLKLSDMGLAMSLQPKMSALFAKMA</sequence>
<dbReference type="OrthoDB" id="9809312at2"/>
<dbReference type="SUPFAM" id="SSF55718">
    <property type="entry name" value="SCP-like"/>
    <property type="match status" value="1"/>
</dbReference>
<accession>A0A2D2B130</accession>
<dbReference type="Proteomes" id="UP000228945">
    <property type="component" value="Chromosome"/>
</dbReference>
<dbReference type="EMBL" id="CP024201">
    <property type="protein sequence ID" value="ATQ43948.1"/>
    <property type="molecule type" value="Genomic_DNA"/>
</dbReference>
<feature type="domain" description="SCP2" evidence="1">
    <location>
        <begin position="22"/>
        <end position="92"/>
    </location>
</feature>
<proteinExistence type="predicted"/>
<gene>
    <name evidence="2" type="ORF">CSW64_16895</name>
</gene>
<dbReference type="Pfam" id="PF02036">
    <property type="entry name" value="SCP2"/>
    <property type="match status" value="1"/>
</dbReference>
<dbReference type="InterPro" id="IPR003033">
    <property type="entry name" value="SCP2_sterol-bd_dom"/>
</dbReference>
<dbReference type="InterPro" id="IPR036527">
    <property type="entry name" value="SCP2_sterol-bd_dom_sf"/>
</dbReference>
<evidence type="ECO:0000313" key="3">
    <source>
        <dbReference type="Proteomes" id="UP000228945"/>
    </source>
</evidence>
<dbReference type="AlphaFoldDB" id="A0A2D2B130"/>
<organism evidence="2 3">
    <name type="scientific">Caulobacter mirabilis</name>
    <dbReference type="NCBI Taxonomy" id="69666"/>
    <lineage>
        <taxon>Bacteria</taxon>
        <taxon>Pseudomonadati</taxon>
        <taxon>Pseudomonadota</taxon>
        <taxon>Alphaproteobacteria</taxon>
        <taxon>Caulobacterales</taxon>
        <taxon>Caulobacteraceae</taxon>
        <taxon>Caulobacter</taxon>
    </lineage>
</organism>
<reference evidence="2 3" key="1">
    <citation type="submission" date="2017-10" db="EMBL/GenBank/DDBJ databases">
        <title>Genome sequence of Caulobacter mirabilis FWC38.</title>
        <authorList>
            <person name="Fiebig A."/>
            <person name="Crosson S."/>
        </authorList>
    </citation>
    <scope>NUCLEOTIDE SEQUENCE [LARGE SCALE GENOMIC DNA]</scope>
    <source>
        <strain evidence="2 3">FWC 38</strain>
    </source>
</reference>
<dbReference type="KEGG" id="cmb:CSW64_16895"/>
<name>A0A2D2B130_9CAUL</name>
<dbReference type="RefSeq" id="WP_099623196.1">
    <property type="nucleotide sequence ID" value="NZ_CP024201.1"/>
</dbReference>
<evidence type="ECO:0000259" key="1">
    <source>
        <dbReference type="Pfam" id="PF02036"/>
    </source>
</evidence>